<evidence type="ECO:0000313" key="2">
    <source>
        <dbReference type="Proteomes" id="UP000092460"/>
    </source>
</evidence>
<dbReference type="AlphaFoldDB" id="A0A1B0AW31"/>
<reference evidence="2" key="1">
    <citation type="submission" date="2015-01" db="EMBL/GenBank/DDBJ databases">
        <authorList>
            <person name="Aksoy S."/>
            <person name="Warren W."/>
            <person name="Wilson R.K."/>
        </authorList>
    </citation>
    <scope>NUCLEOTIDE SEQUENCE [LARGE SCALE GENOMIC DNA]</scope>
    <source>
        <strain evidence="2">IAEA</strain>
    </source>
</reference>
<organism evidence="1 2">
    <name type="scientific">Glossina palpalis gambiensis</name>
    <dbReference type="NCBI Taxonomy" id="67801"/>
    <lineage>
        <taxon>Eukaryota</taxon>
        <taxon>Metazoa</taxon>
        <taxon>Ecdysozoa</taxon>
        <taxon>Arthropoda</taxon>
        <taxon>Hexapoda</taxon>
        <taxon>Insecta</taxon>
        <taxon>Pterygota</taxon>
        <taxon>Neoptera</taxon>
        <taxon>Endopterygota</taxon>
        <taxon>Diptera</taxon>
        <taxon>Brachycera</taxon>
        <taxon>Muscomorpha</taxon>
        <taxon>Hippoboscoidea</taxon>
        <taxon>Glossinidae</taxon>
        <taxon>Glossina</taxon>
    </lineage>
</organism>
<proteinExistence type="predicted"/>
<protein>
    <submittedName>
        <fullName evidence="1">Uncharacterized protein</fullName>
    </submittedName>
</protein>
<dbReference type="EMBL" id="JXJN01004454">
    <property type="status" value="NOT_ANNOTATED_CDS"/>
    <property type="molecule type" value="Genomic_DNA"/>
</dbReference>
<evidence type="ECO:0000313" key="1">
    <source>
        <dbReference type="EnsemblMetazoa" id="GPPI010540-PA"/>
    </source>
</evidence>
<reference evidence="1" key="2">
    <citation type="submission" date="2020-05" db="UniProtKB">
        <authorList>
            <consortium name="EnsemblMetazoa"/>
        </authorList>
    </citation>
    <scope>IDENTIFICATION</scope>
    <source>
        <strain evidence="1">IAEA</strain>
    </source>
</reference>
<dbReference type="VEuPathDB" id="VectorBase:GPPI010540"/>
<accession>A0A1B0AW31</accession>
<sequence>MFRRDIDGQTYSEAYSEIKRRGGRNTNHNRRLGWQALILNANAQVVECVIKFVHRAQSARKHAKKLTKNRIIAADMD</sequence>
<dbReference type="Proteomes" id="UP000092460">
    <property type="component" value="Unassembled WGS sequence"/>
</dbReference>
<keyword evidence="2" id="KW-1185">Reference proteome</keyword>
<name>A0A1B0AW31_9MUSC</name>
<dbReference type="EnsemblMetazoa" id="GPPI010540-RA">
    <property type="protein sequence ID" value="GPPI010540-PA"/>
    <property type="gene ID" value="GPPI010540"/>
</dbReference>